<dbReference type="Proteomes" id="UP000247498">
    <property type="component" value="Unassembled WGS sequence"/>
</dbReference>
<proteinExistence type="predicted"/>
<dbReference type="PANTHER" id="PTHR47909:SF2">
    <property type="entry name" value="GPI INOSITOL-DEACYLASE"/>
    <property type="match status" value="1"/>
</dbReference>
<reference evidence="2 3" key="1">
    <citation type="journal article" date="2018" name="Sci. Rep.">
        <title>Raphidocelis subcapitata (=Pseudokirchneriella subcapitata) provides an insight into genome evolution and environmental adaptations in the Sphaeropleales.</title>
        <authorList>
            <person name="Suzuki S."/>
            <person name="Yamaguchi H."/>
            <person name="Nakajima N."/>
            <person name="Kawachi M."/>
        </authorList>
    </citation>
    <scope>NUCLEOTIDE SEQUENCE [LARGE SCALE GENOMIC DNA]</scope>
    <source>
        <strain evidence="2 3">NIES-35</strain>
    </source>
</reference>
<accession>A0A2V0P2F7</accession>
<gene>
    <name evidence="2" type="ORF">Rsub_03585</name>
</gene>
<dbReference type="PANTHER" id="PTHR47909">
    <property type="entry name" value="ALPHA/BETA-HYDROLASES SUPERFAMILY PROTEIN"/>
    <property type="match status" value="1"/>
</dbReference>
<dbReference type="InterPro" id="IPR029058">
    <property type="entry name" value="AB_hydrolase_fold"/>
</dbReference>
<dbReference type="AlphaFoldDB" id="A0A2V0P2F7"/>
<organism evidence="2 3">
    <name type="scientific">Raphidocelis subcapitata</name>
    <dbReference type="NCBI Taxonomy" id="307507"/>
    <lineage>
        <taxon>Eukaryota</taxon>
        <taxon>Viridiplantae</taxon>
        <taxon>Chlorophyta</taxon>
        <taxon>core chlorophytes</taxon>
        <taxon>Chlorophyceae</taxon>
        <taxon>CS clade</taxon>
        <taxon>Sphaeropleales</taxon>
        <taxon>Selenastraceae</taxon>
        <taxon>Raphidocelis</taxon>
    </lineage>
</organism>
<evidence type="ECO:0000256" key="1">
    <source>
        <dbReference type="SAM" id="MobiDB-lite"/>
    </source>
</evidence>
<name>A0A2V0P2F7_9CHLO</name>
<dbReference type="SUPFAM" id="SSF53474">
    <property type="entry name" value="alpha/beta-Hydrolases"/>
    <property type="match status" value="1"/>
</dbReference>
<evidence type="ECO:0000313" key="3">
    <source>
        <dbReference type="Proteomes" id="UP000247498"/>
    </source>
</evidence>
<dbReference type="OrthoDB" id="348976at2759"/>
<dbReference type="EMBL" id="BDRX01000023">
    <property type="protein sequence ID" value="GBF91265.1"/>
    <property type="molecule type" value="Genomic_DNA"/>
</dbReference>
<feature type="region of interest" description="Disordered" evidence="1">
    <location>
        <begin position="1"/>
        <end position="51"/>
    </location>
</feature>
<dbReference type="Gene3D" id="3.40.50.1820">
    <property type="entry name" value="alpha/beta hydrolase"/>
    <property type="match status" value="1"/>
</dbReference>
<dbReference type="STRING" id="307507.A0A2V0P2F7"/>
<keyword evidence="3" id="KW-1185">Reference proteome</keyword>
<evidence type="ECO:0000313" key="2">
    <source>
        <dbReference type="EMBL" id="GBF91265.1"/>
    </source>
</evidence>
<protein>
    <recommendedName>
        <fullName evidence="4">GPI inositol-deacylase</fullName>
    </recommendedName>
</protein>
<evidence type="ECO:0008006" key="4">
    <source>
        <dbReference type="Google" id="ProtNLM"/>
    </source>
</evidence>
<feature type="compositionally biased region" description="Gly residues" evidence="1">
    <location>
        <begin position="1"/>
        <end position="12"/>
    </location>
</feature>
<dbReference type="InParanoid" id="A0A2V0P2F7"/>
<comment type="caution">
    <text evidence="2">The sequence shown here is derived from an EMBL/GenBank/DDBJ whole genome shotgun (WGS) entry which is preliminary data.</text>
</comment>
<sequence length="328" mass="33776">MSLSTGQGGLVGGLRPSSAPQRRFTGCGSPAARRSRAAPPPRAQAGDDEAARPTRGVLILPGLGNSAADYADLADRLRARGLAAAVAPIARLDWGRNAAAITDGNWWRGTLTPRPAVDWYLTRVDSAMQALKREVDGAPVTLLTHSAGGWLGRVYLKDFGTAGVDRFVSLGSPHAPPPAGAEGVVDQTRGILTYCSDACPGAFHPEVQYVTVAGRYVKGAPLGGEGSWKAKFAGAGYAQVCGSAEVDGDFIVPTAAAHLDGAVNLELDGAFHSPLGSKYLGPWYGSEEFLGAWVGWLDGEWGALTSGSESEGEGAVIVVGGLPAAARG</sequence>
<dbReference type="FunCoup" id="A0A2V0P2F7">
    <property type="interactions" value="557"/>
</dbReference>